<dbReference type="InterPro" id="IPR001647">
    <property type="entry name" value="HTH_TetR"/>
</dbReference>
<dbReference type="Pfam" id="PF17932">
    <property type="entry name" value="TetR_C_24"/>
    <property type="match status" value="1"/>
</dbReference>
<dbReference type="Pfam" id="PF00440">
    <property type="entry name" value="TetR_N"/>
    <property type="match status" value="1"/>
</dbReference>
<dbReference type="EMBL" id="CP113836">
    <property type="protein sequence ID" value="WAL68265.1"/>
    <property type="molecule type" value="Genomic_DNA"/>
</dbReference>
<evidence type="ECO:0000313" key="7">
    <source>
        <dbReference type="EMBL" id="WAL68265.1"/>
    </source>
</evidence>
<keyword evidence="2" id="KW-0805">Transcription regulation</keyword>
<dbReference type="PANTHER" id="PTHR30055:SF175">
    <property type="entry name" value="HTH-TYPE TRANSCRIPTIONAL REPRESSOR KSTR2"/>
    <property type="match status" value="1"/>
</dbReference>
<dbReference type="PRINTS" id="PR00455">
    <property type="entry name" value="HTHTETR"/>
</dbReference>
<evidence type="ECO:0000256" key="3">
    <source>
        <dbReference type="ARBA" id="ARBA00023125"/>
    </source>
</evidence>
<keyword evidence="8" id="KW-1185">Reference proteome</keyword>
<dbReference type="Gene3D" id="1.10.357.10">
    <property type="entry name" value="Tetracycline Repressor, domain 2"/>
    <property type="match status" value="1"/>
</dbReference>
<keyword evidence="1" id="KW-0678">Repressor</keyword>
<evidence type="ECO:0000313" key="8">
    <source>
        <dbReference type="Proteomes" id="UP001163203"/>
    </source>
</evidence>
<sequence length="194" mass="21638">MPGARDRRSLILEQAANLFAAKGIVATTVREIADAVGILSGSLYHHFKSKDEMVSAIVTGYLDDLVARYEKIVSADSAPREKLAELVHTSLAVIEAHPHATEIYQNSGSYLTSLEDYDRISSAAATVQQVWLRVLGEGAASGDFRDDIPPRVLYRLLRDALWLSVRWFKPTRQYPARRFAEDFVSTFLDGITPR</sequence>
<evidence type="ECO:0000256" key="5">
    <source>
        <dbReference type="PROSITE-ProRule" id="PRU00335"/>
    </source>
</evidence>
<dbReference type="RefSeq" id="WP_268758358.1">
    <property type="nucleotide sequence ID" value="NZ_CP113836.1"/>
</dbReference>
<dbReference type="InterPro" id="IPR036271">
    <property type="entry name" value="Tet_transcr_reg_TetR-rel_C_sf"/>
</dbReference>
<feature type="DNA-binding region" description="H-T-H motif" evidence="5">
    <location>
        <begin position="28"/>
        <end position="47"/>
    </location>
</feature>
<evidence type="ECO:0000256" key="4">
    <source>
        <dbReference type="ARBA" id="ARBA00023163"/>
    </source>
</evidence>
<organism evidence="7 8">
    <name type="scientific">Amycolatopsis cynarae</name>
    <dbReference type="NCBI Taxonomy" id="2995223"/>
    <lineage>
        <taxon>Bacteria</taxon>
        <taxon>Bacillati</taxon>
        <taxon>Actinomycetota</taxon>
        <taxon>Actinomycetes</taxon>
        <taxon>Pseudonocardiales</taxon>
        <taxon>Pseudonocardiaceae</taxon>
        <taxon>Amycolatopsis</taxon>
    </lineage>
</organism>
<keyword evidence="3 5" id="KW-0238">DNA-binding</keyword>
<gene>
    <name evidence="7" type="ORF">ORV05_11015</name>
</gene>
<dbReference type="Proteomes" id="UP001163203">
    <property type="component" value="Chromosome"/>
</dbReference>
<name>A0ABY7B7F4_9PSEU</name>
<dbReference type="PANTHER" id="PTHR30055">
    <property type="entry name" value="HTH-TYPE TRANSCRIPTIONAL REGULATOR RUTR"/>
    <property type="match status" value="1"/>
</dbReference>
<evidence type="ECO:0000256" key="2">
    <source>
        <dbReference type="ARBA" id="ARBA00023015"/>
    </source>
</evidence>
<dbReference type="SUPFAM" id="SSF46689">
    <property type="entry name" value="Homeodomain-like"/>
    <property type="match status" value="1"/>
</dbReference>
<accession>A0ABY7B7F4</accession>
<dbReference type="PROSITE" id="PS50977">
    <property type="entry name" value="HTH_TETR_2"/>
    <property type="match status" value="1"/>
</dbReference>
<keyword evidence="4" id="KW-0804">Transcription</keyword>
<proteinExistence type="predicted"/>
<dbReference type="InterPro" id="IPR041490">
    <property type="entry name" value="KstR2_TetR_C"/>
</dbReference>
<dbReference type="InterPro" id="IPR050109">
    <property type="entry name" value="HTH-type_TetR-like_transc_reg"/>
</dbReference>
<evidence type="ECO:0000259" key="6">
    <source>
        <dbReference type="PROSITE" id="PS50977"/>
    </source>
</evidence>
<dbReference type="InterPro" id="IPR009057">
    <property type="entry name" value="Homeodomain-like_sf"/>
</dbReference>
<dbReference type="SUPFAM" id="SSF48498">
    <property type="entry name" value="Tetracyclin repressor-like, C-terminal domain"/>
    <property type="match status" value="1"/>
</dbReference>
<dbReference type="Gene3D" id="1.10.10.60">
    <property type="entry name" value="Homeodomain-like"/>
    <property type="match status" value="1"/>
</dbReference>
<protein>
    <submittedName>
        <fullName evidence="7">TetR/AcrR family transcriptional regulator</fullName>
    </submittedName>
</protein>
<reference evidence="7" key="1">
    <citation type="submission" date="2022-11" db="EMBL/GenBank/DDBJ databases">
        <authorList>
            <person name="Mo P."/>
        </authorList>
    </citation>
    <scope>NUCLEOTIDE SEQUENCE</scope>
    <source>
        <strain evidence="7">HUAS 11-8</strain>
    </source>
</reference>
<evidence type="ECO:0000256" key="1">
    <source>
        <dbReference type="ARBA" id="ARBA00022491"/>
    </source>
</evidence>
<feature type="domain" description="HTH tetR-type" evidence="6">
    <location>
        <begin position="5"/>
        <end position="65"/>
    </location>
</feature>